<dbReference type="CDD" id="cd08041">
    <property type="entry name" value="OBF_kDNA_ligase_like"/>
    <property type="match status" value="1"/>
</dbReference>
<dbReference type="Gene3D" id="3.30.470.30">
    <property type="entry name" value="DNA ligase/mRNA capping enzyme"/>
    <property type="match status" value="1"/>
</dbReference>
<reference evidence="11" key="1">
    <citation type="journal article" date="2013" name="Genome Announc.">
        <title>Genome sequence of the basidiomycetous yeast Pseudozyma antarctica T-34, a producer of the glycolipid biosurfactants mannosylerythritol lipids.</title>
        <authorList>
            <person name="Morita T."/>
            <person name="Koike H."/>
            <person name="Koyama Y."/>
            <person name="Hagiwara H."/>
            <person name="Ito E."/>
            <person name="Fukuoka T."/>
            <person name="Imura T."/>
            <person name="Machida M."/>
            <person name="Kitamoto D."/>
        </authorList>
    </citation>
    <scope>NUCLEOTIDE SEQUENCE [LARGE SCALE GENOMIC DNA]</scope>
    <source>
        <strain evidence="11">T-34</strain>
    </source>
</reference>
<comment type="cofactor">
    <cofactor evidence="1">
        <name>a divalent metal cation</name>
        <dbReference type="ChEBI" id="CHEBI:60240"/>
    </cofactor>
</comment>
<dbReference type="AlphaFoldDB" id="M9MG52"/>
<keyword evidence="3" id="KW-0235">DNA replication</keyword>
<evidence type="ECO:0000259" key="9">
    <source>
        <dbReference type="PROSITE" id="PS50966"/>
    </source>
</evidence>
<dbReference type="Pfam" id="PF14743">
    <property type="entry name" value="DNA_ligase_OB_2"/>
    <property type="match status" value="1"/>
</dbReference>
<keyword evidence="2" id="KW-0436">Ligase</keyword>
<name>M9MG52_PSEA3</name>
<dbReference type="GO" id="GO:0005524">
    <property type="term" value="F:ATP binding"/>
    <property type="evidence" value="ECO:0007669"/>
    <property type="project" value="InterPro"/>
</dbReference>
<evidence type="ECO:0000313" key="10">
    <source>
        <dbReference type="EMBL" id="GAC76753.1"/>
    </source>
</evidence>
<evidence type="ECO:0008006" key="12">
    <source>
        <dbReference type="Google" id="ProtNLM"/>
    </source>
</evidence>
<dbReference type="InterPro" id="IPR016059">
    <property type="entry name" value="DNA_ligase_ATP-dep_CS"/>
</dbReference>
<dbReference type="InterPro" id="IPR029319">
    <property type="entry name" value="DNA_ligase_OB"/>
</dbReference>
<feature type="compositionally biased region" description="Low complexity" evidence="7">
    <location>
        <begin position="254"/>
        <end position="273"/>
    </location>
</feature>
<dbReference type="GO" id="GO:0006281">
    <property type="term" value="P:DNA repair"/>
    <property type="evidence" value="ECO:0007669"/>
    <property type="project" value="UniProtKB-KW"/>
</dbReference>
<evidence type="ECO:0000256" key="7">
    <source>
        <dbReference type="SAM" id="MobiDB-lite"/>
    </source>
</evidence>
<dbReference type="Gene3D" id="2.40.50.140">
    <property type="entry name" value="Nucleic acid-binding proteins"/>
    <property type="match status" value="1"/>
</dbReference>
<dbReference type="GO" id="GO:0008270">
    <property type="term" value="F:zinc ion binding"/>
    <property type="evidence" value="ECO:0007669"/>
    <property type="project" value="UniProtKB-KW"/>
</dbReference>
<dbReference type="GO" id="GO:0006310">
    <property type="term" value="P:DNA recombination"/>
    <property type="evidence" value="ECO:0007669"/>
    <property type="project" value="InterPro"/>
</dbReference>
<keyword evidence="6" id="KW-0479">Metal-binding</keyword>
<feature type="region of interest" description="Disordered" evidence="7">
    <location>
        <begin position="191"/>
        <end position="312"/>
    </location>
</feature>
<evidence type="ECO:0000256" key="5">
    <source>
        <dbReference type="ARBA" id="ARBA00023204"/>
    </source>
</evidence>
<dbReference type="SUPFAM" id="SSF50249">
    <property type="entry name" value="Nucleic acid-binding proteins"/>
    <property type="match status" value="1"/>
</dbReference>
<dbReference type="SUPFAM" id="SSF56091">
    <property type="entry name" value="DNA ligase/mRNA capping enzyme, catalytic domain"/>
    <property type="match status" value="2"/>
</dbReference>
<keyword evidence="6" id="KW-0863">Zinc-finger</keyword>
<dbReference type="GO" id="GO:0006260">
    <property type="term" value="P:DNA replication"/>
    <property type="evidence" value="ECO:0007669"/>
    <property type="project" value="UniProtKB-KW"/>
</dbReference>
<dbReference type="PROSITE" id="PS50966">
    <property type="entry name" value="ZF_SWIM"/>
    <property type="match status" value="1"/>
</dbReference>
<dbReference type="STRING" id="1151754.M9MG52"/>
<keyword evidence="4" id="KW-0227">DNA damage</keyword>
<evidence type="ECO:0000259" key="8">
    <source>
        <dbReference type="PROSITE" id="PS50160"/>
    </source>
</evidence>
<dbReference type="Proteomes" id="UP000011976">
    <property type="component" value="Unassembled WGS sequence"/>
</dbReference>
<protein>
    <recommendedName>
        <fullName evidence="12">DNA ligase</fullName>
    </recommendedName>
</protein>
<dbReference type="PROSITE" id="PS50160">
    <property type="entry name" value="DNA_LIGASE_A3"/>
    <property type="match status" value="1"/>
</dbReference>
<dbReference type="Pfam" id="PF01068">
    <property type="entry name" value="DNA_ligase_A_M"/>
    <property type="match status" value="1"/>
</dbReference>
<feature type="compositionally biased region" description="Acidic residues" evidence="7">
    <location>
        <begin position="235"/>
        <end position="245"/>
    </location>
</feature>
<dbReference type="InterPro" id="IPR012310">
    <property type="entry name" value="DNA_ligase_ATP-dep_cent"/>
</dbReference>
<evidence type="ECO:0000256" key="1">
    <source>
        <dbReference type="ARBA" id="ARBA00001968"/>
    </source>
</evidence>
<dbReference type="OrthoDB" id="411785at2759"/>
<evidence type="ECO:0000256" key="2">
    <source>
        <dbReference type="ARBA" id="ARBA00022598"/>
    </source>
</evidence>
<dbReference type="InterPro" id="IPR012340">
    <property type="entry name" value="NA-bd_OB-fold"/>
</dbReference>
<evidence type="ECO:0000256" key="4">
    <source>
        <dbReference type="ARBA" id="ARBA00022763"/>
    </source>
</evidence>
<dbReference type="PROSITE" id="PS00333">
    <property type="entry name" value="DNA_LIGASE_A2"/>
    <property type="match status" value="1"/>
</dbReference>
<feature type="domain" description="SWIM-type" evidence="9">
    <location>
        <begin position="103"/>
        <end position="144"/>
    </location>
</feature>
<dbReference type="PANTHER" id="PTHR47810">
    <property type="entry name" value="DNA LIGASE"/>
    <property type="match status" value="1"/>
</dbReference>
<proteinExistence type="predicted"/>
<keyword evidence="5" id="KW-0234">DNA repair</keyword>
<evidence type="ECO:0000256" key="3">
    <source>
        <dbReference type="ARBA" id="ARBA00022705"/>
    </source>
</evidence>
<dbReference type="EMBL" id="DF196788">
    <property type="protein sequence ID" value="GAC76753.1"/>
    <property type="molecule type" value="Genomic_DNA"/>
</dbReference>
<sequence length="839" mass="93548">MPSPASPNHPASTRDAPILHQPSHATAPSLILVAETLIIMLTSVTMAEVIDPETAVLHIPKMIRQDEYGYRTSVEAKDVAPLSHMPLNEPFHISRPGTAASSFVLKRFAEGYYICSCPAWKFSTERDKMRKTCQHLMDVLGETYETERISLAQEAKSTIWEINKFRRTTSQGHHTRHMHAKGVLDDHFRQLSQSQPEPSTSNLVKAKDPSASEKAGSEAGPSKTSQRRAKPANDSETETETEDEALHETQPTRAASPSPAVPKPATAAASLSRSRPDDQDEDEDRDAFDPDSVHASPSKRARRGRASARDDSDDKISLLLAKPWLLEAEPSKPRSKAMDPTNWWVSEKLDGVRALWDGQRLYSRQKIEWNAPTWWKERLPKDITLDGELWMARGMFSQTSQICRTTVRLGRLRTFTHFLQRDSMERQWLREQLGGRLASQDRLLAAKSAATCKALGRADTGASGSAVPSASAWKTLKASVFKASARTSKRALRRELKRTERAVLPRSLLLALFGRSLDPSSESKSANGPRLARRRPVIVKRCPWCGKILQRRRTQPSSAGEPASSDPPRRDSAVRVRRTNADQLPFVLPLMPTSTSNSALDAGPTTITSSSSRRPHPYAMLGSLRSINTHVCRRNSKSSSEWNRIKFMIFDSPSMGSRPVEERWAELEKRFGSTDGLDIDAIHGSSIKLVQHVKCEGRDHLIELMETVESKGGEGLMLRQPGSKYEGRRGNTLFKLKSWYDAEAEVIGYANGTGRHEGRTGSLVARMECGTVFRVGTGLSDAQRDNPPPIGSIINYRFFELSEDGYPRFPAFRGIAWDKTRPKDAVLRPRAGVPEDRDE</sequence>
<feature type="compositionally biased region" description="Basic residues" evidence="7">
    <location>
        <begin position="297"/>
        <end position="306"/>
    </location>
</feature>
<dbReference type="InterPro" id="IPR050326">
    <property type="entry name" value="NAD_dep_DNA_ligaseB"/>
</dbReference>
<dbReference type="InterPro" id="IPR007527">
    <property type="entry name" value="Znf_SWIM"/>
</dbReference>
<gene>
    <name evidence="10" type="ORF">PANT_22d00175</name>
</gene>
<feature type="region of interest" description="Disordered" evidence="7">
    <location>
        <begin position="595"/>
        <end position="615"/>
    </location>
</feature>
<dbReference type="PANTHER" id="PTHR47810:SF1">
    <property type="entry name" value="DNA LIGASE B"/>
    <property type="match status" value="1"/>
</dbReference>
<feature type="compositionally biased region" description="Polar residues" evidence="7">
    <location>
        <begin position="191"/>
        <end position="203"/>
    </location>
</feature>
<dbReference type="GO" id="GO:0003910">
    <property type="term" value="F:DNA ligase (ATP) activity"/>
    <property type="evidence" value="ECO:0007669"/>
    <property type="project" value="InterPro"/>
</dbReference>
<dbReference type="Gene3D" id="3.30.1490.70">
    <property type="match status" value="1"/>
</dbReference>
<feature type="domain" description="ATP-dependent DNA ligase family profile" evidence="8">
    <location>
        <begin position="648"/>
        <end position="747"/>
    </location>
</feature>
<evidence type="ECO:0000313" key="11">
    <source>
        <dbReference type="Proteomes" id="UP000011976"/>
    </source>
</evidence>
<organism evidence="10 11">
    <name type="scientific">Pseudozyma antarctica (strain T-34)</name>
    <name type="common">Yeast</name>
    <name type="synonym">Candida antarctica</name>
    <dbReference type="NCBI Taxonomy" id="1151754"/>
    <lineage>
        <taxon>Eukaryota</taxon>
        <taxon>Fungi</taxon>
        <taxon>Dikarya</taxon>
        <taxon>Basidiomycota</taxon>
        <taxon>Ustilaginomycotina</taxon>
        <taxon>Ustilaginomycetes</taxon>
        <taxon>Ustilaginales</taxon>
        <taxon>Ustilaginaceae</taxon>
        <taxon>Moesziomyces</taxon>
    </lineage>
</organism>
<accession>M9MG52</accession>
<keyword evidence="6" id="KW-0862">Zinc</keyword>
<feature type="region of interest" description="Disordered" evidence="7">
    <location>
        <begin position="550"/>
        <end position="575"/>
    </location>
</feature>
<evidence type="ECO:0000256" key="6">
    <source>
        <dbReference type="PROSITE-ProRule" id="PRU00325"/>
    </source>
</evidence>